<sequence>MVAASLIAVSVGITESDPTTIRRSKIFFPSFTVLEAKTPQNRRYYGAFEELFIFFVYRNGVTLLSL</sequence>
<keyword evidence="2" id="KW-1185">Reference proteome</keyword>
<evidence type="ECO:0000313" key="1">
    <source>
        <dbReference type="EMBL" id="KQL54100.1"/>
    </source>
</evidence>
<proteinExistence type="predicted"/>
<dbReference type="AlphaFoldDB" id="A0A0Q3WZ90"/>
<evidence type="ECO:0000313" key="2">
    <source>
        <dbReference type="Proteomes" id="UP000051888"/>
    </source>
</evidence>
<comment type="caution">
    <text evidence="1">The sequence shown here is derived from an EMBL/GenBank/DDBJ whole genome shotgun (WGS) entry which is preliminary data.</text>
</comment>
<dbReference type="Proteomes" id="UP000051888">
    <property type="component" value="Unassembled WGS sequence"/>
</dbReference>
<dbReference type="PATRIC" id="fig|157838.3.peg.2582"/>
<accession>A0A0Q3WZ90</accession>
<gene>
    <name evidence="1" type="ORF">AN964_11735</name>
</gene>
<reference evidence="1 2" key="1">
    <citation type="submission" date="2015-09" db="EMBL/GenBank/DDBJ databases">
        <title>Genome sequencing project for genomic taxonomy and phylogenomics of Bacillus-like bacteria.</title>
        <authorList>
            <person name="Liu B."/>
            <person name="Wang J."/>
            <person name="Zhu Y."/>
            <person name="Liu G."/>
            <person name="Chen Q."/>
            <person name="Chen Z."/>
            <person name="Lan J."/>
            <person name="Che J."/>
            <person name="Ge C."/>
            <person name="Shi H."/>
            <person name="Pan Z."/>
            <person name="Liu X."/>
        </authorList>
    </citation>
    <scope>NUCLEOTIDE SEQUENCE [LARGE SCALE GENOMIC DNA]</scope>
    <source>
        <strain evidence="1 2">LMG 18435</strain>
    </source>
</reference>
<protein>
    <submittedName>
        <fullName evidence="1">Uncharacterized protein</fullName>
    </submittedName>
</protein>
<name>A0A0Q3WZ90_9BACI</name>
<organism evidence="1 2">
    <name type="scientific">Heyndrickxia shackletonii</name>
    <dbReference type="NCBI Taxonomy" id="157838"/>
    <lineage>
        <taxon>Bacteria</taxon>
        <taxon>Bacillati</taxon>
        <taxon>Bacillota</taxon>
        <taxon>Bacilli</taxon>
        <taxon>Bacillales</taxon>
        <taxon>Bacillaceae</taxon>
        <taxon>Heyndrickxia</taxon>
    </lineage>
</organism>
<dbReference type="EMBL" id="LJJC01000004">
    <property type="protein sequence ID" value="KQL54100.1"/>
    <property type="molecule type" value="Genomic_DNA"/>
</dbReference>